<feature type="compositionally biased region" description="Basic residues" evidence="4">
    <location>
        <begin position="18"/>
        <end position="37"/>
    </location>
</feature>
<dbReference type="Gene3D" id="3.20.200.10">
    <property type="entry name" value="MHCK/EF2 kinase"/>
    <property type="match status" value="1"/>
</dbReference>
<keyword evidence="1" id="KW-0723">Serine/threonine-protein kinase</keyword>
<organism evidence="6 7">
    <name type="scientific">Anaeramoeba flamelloides</name>
    <dbReference type="NCBI Taxonomy" id="1746091"/>
    <lineage>
        <taxon>Eukaryota</taxon>
        <taxon>Metamonada</taxon>
        <taxon>Anaeramoebidae</taxon>
        <taxon>Anaeramoeba</taxon>
    </lineage>
</organism>
<feature type="region of interest" description="Disordered" evidence="4">
    <location>
        <begin position="167"/>
        <end position="203"/>
    </location>
</feature>
<feature type="compositionally biased region" description="Low complexity" evidence="4">
    <location>
        <begin position="1"/>
        <end position="12"/>
    </location>
</feature>
<dbReference type="InterPro" id="IPR011009">
    <property type="entry name" value="Kinase-like_dom_sf"/>
</dbReference>
<dbReference type="AlphaFoldDB" id="A0AAV8A7B4"/>
<dbReference type="GO" id="GO:0004674">
    <property type="term" value="F:protein serine/threonine kinase activity"/>
    <property type="evidence" value="ECO:0007669"/>
    <property type="project" value="UniProtKB-KW"/>
</dbReference>
<reference evidence="6" key="1">
    <citation type="submission" date="2022-08" db="EMBL/GenBank/DDBJ databases">
        <title>Novel sulphate-reducing endosymbionts in the free-living metamonad Anaeramoeba.</title>
        <authorList>
            <person name="Jerlstrom-Hultqvist J."/>
            <person name="Cepicka I."/>
            <person name="Gallot-Lavallee L."/>
            <person name="Salas-Leiva D."/>
            <person name="Curtis B.A."/>
            <person name="Zahonova K."/>
            <person name="Pipaliya S."/>
            <person name="Dacks J."/>
            <person name="Roger A.J."/>
        </authorList>
    </citation>
    <scope>NUCLEOTIDE SEQUENCE</scope>
    <source>
        <strain evidence="6">Busselton2</strain>
    </source>
</reference>
<dbReference type="PANTHER" id="PTHR23184">
    <property type="entry name" value="TETRATRICOPEPTIDE REPEAT PROTEIN 14"/>
    <property type="match status" value="1"/>
</dbReference>
<keyword evidence="3 6" id="KW-0418">Kinase</keyword>
<dbReference type="EMBL" id="JANTQA010000012">
    <property type="protein sequence ID" value="KAJ3450173.1"/>
    <property type="molecule type" value="Genomic_DNA"/>
</dbReference>
<evidence type="ECO:0000313" key="6">
    <source>
        <dbReference type="EMBL" id="KAJ3450173.1"/>
    </source>
</evidence>
<dbReference type="Pfam" id="PF02816">
    <property type="entry name" value="Alpha_kinase"/>
    <property type="match status" value="1"/>
</dbReference>
<sequence>MHSGSEYETSSSTEEKQVRKKKKHKKNHKKKKLKKKESSRSSTTSTPSSSSPEYENSLIAYNPKNNNNTLNPDWLDLMKGACSYDTDLSSDLSPYESEEFDNWFNPMDYILGQNILKKKKYQKRTKPKNLLIGVSSSTSTTTSVSSSTEISSDTDYGYVSVSISESESETESESGSENKNKNKNKKKKKKKKHKYRNKPKKEYNLTDVRVHKQHPKVVKLCFLIFLTNKGILNKYLSNLQTYLNNVKQIKHKWWESKYLYVSIVGIVPNPTLKIKSTLKKEFYILKFTNNLKRIQRFLKDLKKHIHKKTIQEIQPRQFWECIETIQDFDWNGSDKRLIQISPKIVGNKKNSTNRQHRTIQVLNHKKIQYFLLNFKKYKDDSMSYIKAIYNSSGNYSLKVYRLCDEDKMIYLCKKIIPYLRIIQRLEKNYKKDKISFKRSKKSYIKKIRKHSNSAYKKKNSNHHHRHHHHHYHHQDKDTERGTSKSKKKSKEKKEKKTKKKRKWETDKSYRGKSKKKDIKNSDVQRPPNSSKKFIGKDWSELREATVKYLSPATPLENLLNKDVKDYWRTEKKRFRIAKNSLGNGSFKEVYLMYDESDNKLVAKYFTDKFQTIKQLKEVCKSELIISAIARNIAHNFMNQKIKPFKSVDFIIPFIIDFRENRNKKQKRKKNKKKKKKKNVNRMFKTKKYYNSKENSIYLLGERYLDNNFTHYCYKRKHQELEVPYSTLYSLCHFSYFFTQKRIMLGDLQGVDHILTDPVVHSSNCEENTTPFNSADFCEQGIEEFFNVHICSRTCRKLKLKKHRLHPSEEQINMQRKRLDVKMKRQTCRYYDYKLVCFNKYCSNLIFIKHQDYSKDRDYYCKECSNKK</sequence>
<dbReference type="Proteomes" id="UP001146793">
    <property type="component" value="Unassembled WGS sequence"/>
</dbReference>
<comment type="caution">
    <text evidence="6">The sequence shown here is derived from an EMBL/GenBank/DDBJ whole genome shotgun (WGS) entry which is preliminary data.</text>
</comment>
<name>A0AAV8A7B4_9EUKA</name>
<evidence type="ECO:0000313" key="7">
    <source>
        <dbReference type="Proteomes" id="UP001146793"/>
    </source>
</evidence>
<evidence type="ECO:0000259" key="5">
    <source>
        <dbReference type="PROSITE" id="PS51158"/>
    </source>
</evidence>
<evidence type="ECO:0000256" key="2">
    <source>
        <dbReference type="ARBA" id="ARBA00022679"/>
    </source>
</evidence>
<feature type="compositionally biased region" description="Polar residues" evidence="4">
    <location>
        <begin position="521"/>
        <end position="531"/>
    </location>
</feature>
<accession>A0AAV8A7B4</accession>
<feature type="compositionally biased region" description="Basic residues" evidence="4">
    <location>
        <begin position="453"/>
        <end position="473"/>
    </location>
</feature>
<evidence type="ECO:0000256" key="3">
    <source>
        <dbReference type="ARBA" id="ARBA00022777"/>
    </source>
</evidence>
<evidence type="ECO:0000256" key="1">
    <source>
        <dbReference type="ARBA" id="ARBA00022527"/>
    </source>
</evidence>
<dbReference type="PROSITE" id="PS51158">
    <property type="entry name" value="ALPHA_KINASE"/>
    <property type="match status" value="1"/>
</dbReference>
<feature type="compositionally biased region" description="Basic residues" evidence="4">
    <location>
        <begin position="181"/>
        <end position="199"/>
    </location>
</feature>
<feature type="region of interest" description="Disordered" evidence="4">
    <location>
        <begin position="453"/>
        <end position="534"/>
    </location>
</feature>
<dbReference type="PANTHER" id="PTHR23184:SF9">
    <property type="entry name" value="TETRATRICOPEPTIDE REPEAT PROTEIN 14"/>
    <property type="match status" value="1"/>
</dbReference>
<proteinExistence type="predicted"/>
<protein>
    <submittedName>
        <fullName evidence="6">Kinase</fullName>
    </submittedName>
</protein>
<feature type="compositionally biased region" description="Low complexity" evidence="4">
    <location>
        <begin position="40"/>
        <end position="68"/>
    </location>
</feature>
<dbReference type="CDD" id="cd04515">
    <property type="entry name" value="Alpha_kinase"/>
    <property type="match status" value="1"/>
</dbReference>
<keyword evidence="2" id="KW-0808">Transferase</keyword>
<dbReference type="SUPFAM" id="SSF56112">
    <property type="entry name" value="Protein kinase-like (PK-like)"/>
    <property type="match status" value="1"/>
</dbReference>
<gene>
    <name evidence="6" type="ORF">M0812_06340</name>
</gene>
<feature type="region of interest" description="Disordered" evidence="4">
    <location>
        <begin position="1"/>
        <end position="68"/>
    </location>
</feature>
<dbReference type="SMART" id="SM00811">
    <property type="entry name" value="Alpha_kinase"/>
    <property type="match status" value="1"/>
</dbReference>
<feature type="domain" description="Alpha-type protein kinase" evidence="5">
    <location>
        <begin position="559"/>
        <end position="802"/>
    </location>
</feature>
<dbReference type="InterPro" id="IPR039190">
    <property type="entry name" value="TTC14"/>
</dbReference>
<dbReference type="GO" id="GO:0005524">
    <property type="term" value="F:ATP binding"/>
    <property type="evidence" value="ECO:0007669"/>
    <property type="project" value="InterPro"/>
</dbReference>
<dbReference type="InterPro" id="IPR004166">
    <property type="entry name" value="a-kinase_dom"/>
</dbReference>
<feature type="compositionally biased region" description="Basic residues" evidence="4">
    <location>
        <begin position="483"/>
        <end position="502"/>
    </location>
</feature>
<evidence type="ECO:0000256" key="4">
    <source>
        <dbReference type="SAM" id="MobiDB-lite"/>
    </source>
</evidence>